<dbReference type="InterPro" id="IPR035905">
    <property type="entry name" value="Barstar-like_sf"/>
</dbReference>
<dbReference type="InterPro" id="IPR000468">
    <property type="entry name" value="Barstar"/>
</dbReference>
<dbReference type="SUPFAM" id="SSF52038">
    <property type="entry name" value="Barstar-related"/>
    <property type="match status" value="1"/>
</dbReference>
<dbReference type="Gene3D" id="3.30.370.10">
    <property type="entry name" value="Barstar-like"/>
    <property type="match status" value="1"/>
</dbReference>
<keyword evidence="5" id="KW-1185">Reference proteome</keyword>
<reference evidence="4 5" key="1">
    <citation type="submission" date="2018-05" db="EMBL/GenBank/DDBJ databases">
        <title>Micromonospora from Atacama Desert.</title>
        <authorList>
            <person name="Carro L."/>
            <person name="Goodfellow M."/>
            <person name="Klenk H.-P."/>
        </authorList>
    </citation>
    <scope>NUCLEOTIDE SEQUENCE [LARGE SCALE GENOMIC DNA]</scope>
    <source>
        <strain evidence="4 5">LB32</strain>
    </source>
</reference>
<evidence type="ECO:0000313" key="4">
    <source>
        <dbReference type="EMBL" id="RQX14028.1"/>
    </source>
</evidence>
<protein>
    <recommendedName>
        <fullName evidence="3">Barstar (barnase inhibitor) domain-containing protein</fullName>
    </recommendedName>
</protein>
<evidence type="ECO:0000259" key="3">
    <source>
        <dbReference type="Pfam" id="PF01337"/>
    </source>
</evidence>
<dbReference type="AlphaFoldDB" id="A0A3N9XLQ0"/>
<dbReference type="RefSeq" id="WP_124853603.1">
    <property type="nucleotide sequence ID" value="NZ_JBEXYX010000009.1"/>
</dbReference>
<sequence>MSSRWNGSTDQVVVCSRSALVELAAVLPAAGRFVVARLDGTRMTDADHAFYEFSDALFFPGYFGWNWAALSDCLRDLNWLPADGYLIVVENAPRVLSSSAEDRHTLFRILSQAVHHWASPFGQPEFTVLLLCDRDDEAALLRQEIARADDGTPHSGDRRGLQRHQG</sequence>
<evidence type="ECO:0000313" key="5">
    <source>
        <dbReference type="Proteomes" id="UP000266889"/>
    </source>
</evidence>
<dbReference type="Pfam" id="PF01337">
    <property type="entry name" value="Barstar"/>
    <property type="match status" value="1"/>
</dbReference>
<gene>
    <name evidence="4" type="ORF">DLJ58_02140</name>
</gene>
<proteinExistence type="inferred from homology"/>
<feature type="region of interest" description="Disordered" evidence="2">
    <location>
        <begin position="146"/>
        <end position="166"/>
    </location>
</feature>
<comment type="caution">
    <text evidence="4">The sequence shown here is derived from an EMBL/GenBank/DDBJ whole genome shotgun (WGS) entry which is preliminary data.</text>
</comment>
<evidence type="ECO:0000256" key="1">
    <source>
        <dbReference type="ARBA" id="ARBA00006845"/>
    </source>
</evidence>
<accession>A0A3N9XLQ0</accession>
<name>A0A3N9XLQ0_9ACTN</name>
<dbReference type="EMBL" id="QGSY01000077">
    <property type="protein sequence ID" value="RQX14028.1"/>
    <property type="molecule type" value="Genomic_DNA"/>
</dbReference>
<organism evidence="4 5">
    <name type="scientific">Micromonospora arida</name>
    <dbReference type="NCBI Taxonomy" id="2203715"/>
    <lineage>
        <taxon>Bacteria</taxon>
        <taxon>Bacillati</taxon>
        <taxon>Actinomycetota</taxon>
        <taxon>Actinomycetes</taxon>
        <taxon>Micromonosporales</taxon>
        <taxon>Micromonosporaceae</taxon>
        <taxon>Micromonospora</taxon>
    </lineage>
</organism>
<comment type="similarity">
    <text evidence="1">Belongs to the barstar family.</text>
</comment>
<dbReference type="OrthoDB" id="5184890at2"/>
<feature type="domain" description="Barstar (barnase inhibitor)" evidence="3">
    <location>
        <begin position="35"/>
        <end position="119"/>
    </location>
</feature>
<feature type="compositionally biased region" description="Basic and acidic residues" evidence="2">
    <location>
        <begin position="146"/>
        <end position="160"/>
    </location>
</feature>
<evidence type="ECO:0000256" key="2">
    <source>
        <dbReference type="SAM" id="MobiDB-lite"/>
    </source>
</evidence>
<dbReference type="Proteomes" id="UP000266889">
    <property type="component" value="Unassembled WGS sequence"/>
</dbReference>